<dbReference type="GO" id="GO:0005524">
    <property type="term" value="F:ATP binding"/>
    <property type="evidence" value="ECO:0007669"/>
    <property type="project" value="InterPro"/>
</dbReference>
<dbReference type="CDD" id="cd06257">
    <property type="entry name" value="DnaJ"/>
    <property type="match status" value="1"/>
</dbReference>
<dbReference type="Pfam" id="PF00684">
    <property type="entry name" value="DnaJ_CXXCXGXG"/>
    <property type="match status" value="1"/>
</dbReference>
<proteinExistence type="inferred from homology"/>
<feature type="binding site" evidence="8">
    <location>
        <position position="204"/>
    </location>
    <ligand>
        <name>Zn(2+)</name>
        <dbReference type="ChEBI" id="CHEBI:29105"/>
        <label>1</label>
    </ligand>
</feature>
<dbReference type="GO" id="GO:0008270">
    <property type="term" value="F:zinc ion binding"/>
    <property type="evidence" value="ECO:0007669"/>
    <property type="project" value="UniProtKB-UniRule"/>
</dbReference>
<dbReference type="NCBIfam" id="TIGR02349">
    <property type="entry name" value="DnaJ_bact"/>
    <property type="match status" value="1"/>
</dbReference>
<evidence type="ECO:0000256" key="5">
    <source>
        <dbReference type="ARBA" id="ARBA00023186"/>
    </source>
</evidence>
<evidence type="ECO:0000256" key="2">
    <source>
        <dbReference type="ARBA" id="ARBA00022737"/>
    </source>
</evidence>
<dbReference type="CDD" id="cd10719">
    <property type="entry name" value="DnaJ_zf"/>
    <property type="match status" value="1"/>
</dbReference>
<keyword evidence="5 8" id="KW-0143">Chaperone</keyword>
<dbReference type="InterPro" id="IPR036410">
    <property type="entry name" value="HSP_DnaJ_Cys-rich_dom_sf"/>
</dbReference>
<comment type="similarity">
    <text evidence="6 8">Belongs to the DnaJ family.</text>
</comment>
<dbReference type="PROSITE" id="PS50076">
    <property type="entry name" value="DNAJ_2"/>
    <property type="match status" value="1"/>
</dbReference>
<reference evidence="12 13" key="1">
    <citation type="journal article" date="2016" name="Nat. Commun.">
        <title>Thousands of microbial genomes shed light on interconnected biogeochemical processes in an aquifer system.</title>
        <authorList>
            <person name="Anantharaman K."/>
            <person name="Brown C.T."/>
            <person name="Hug L.A."/>
            <person name="Sharon I."/>
            <person name="Castelle C.J."/>
            <person name="Probst A.J."/>
            <person name="Thomas B.C."/>
            <person name="Singh A."/>
            <person name="Wilkins M.J."/>
            <person name="Karaoz U."/>
            <person name="Brodie E.L."/>
            <person name="Williams K.H."/>
            <person name="Hubbard S.S."/>
            <person name="Banfield J.F."/>
        </authorList>
    </citation>
    <scope>NUCLEOTIDE SEQUENCE [LARGE SCALE GENOMIC DNA]</scope>
</reference>
<keyword evidence="8" id="KW-0963">Cytoplasm</keyword>
<dbReference type="PROSITE" id="PS00636">
    <property type="entry name" value="DNAJ_1"/>
    <property type="match status" value="1"/>
</dbReference>
<feature type="binding site" evidence="8">
    <location>
        <position position="193"/>
    </location>
    <ligand>
        <name>Zn(2+)</name>
        <dbReference type="ChEBI" id="CHEBI:29105"/>
        <label>2</label>
    </ligand>
</feature>
<keyword evidence="8" id="KW-0235">DNA replication</keyword>
<evidence type="ECO:0000256" key="9">
    <source>
        <dbReference type="PROSITE-ProRule" id="PRU00546"/>
    </source>
</evidence>
<protein>
    <recommendedName>
        <fullName evidence="7 8">Chaperone protein DnaJ</fullName>
    </recommendedName>
</protein>
<evidence type="ECO:0000256" key="6">
    <source>
        <dbReference type="ARBA" id="ARBA00061004"/>
    </source>
</evidence>
<feature type="binding site" evidence="8">
    <location>
        <position position="150"/>
    </location>
    <ligand>
        <name>Zn(2+)</name>
        <dbReference type="ChEBI" id="CHEBI:29105"/>
        <label>1</label>
    </ligand>
</feature>
<dbReference type="Pfam" id="PF01556">
    <property type="entry name" value="DnaJ_C"/>
    <property type="match status" value="1"/>
</dbReference>
<comment type="caution">
    <text evidence="12">The sequence shown here is derived from an EMBL/GenBank/DDBJ whole genome shotgun (WGS) entry which is preliminary data.</text>
</comment>
<comment type="caution">
    <text evidence="8">Lacks conserved residue(s) required for the propagation of feature annotation.</text>
</comment>
<dbReference type="PANTHER" id="PTHR43096">
    <property type="entry name" value="DNAJ HOMOLOG 1, MITOCHONDRIAL-RELATED"/>
    <property type="match status" value="1"/>
</dbReference>
<dbReference type="Gene3D" id="1.10.287.110">
    <property type="entry name" value="DnaJ domain"/>
    <property type="match status" value="1"/>
</dbReference>
<dbReference type="PROSITE" id="PS51188">
    <property type="entry name" value="ZF_CR"/>
    <property type="match status" value="1"/>
</dbReference>
<dbReference type="FunFam" id="2.10.230.10:FF:000002">
    <property type="entry name" value="Molecular chaperone DnaJ"/>
    <property type="match status" value="1"/>
</dbReference>
<keyword evidence="4 8" id="KW-0862">Zinc</keyword>
<dbReference type="InterPro" id="IPR012724">
    <property type="entry name" value="DnaJ"/>
</dbReference>
<dbReference type="GO" id="GO:0005737">
    <property type="term" value="C:cytoplasm"/>
    <property type="evidence" value="ECO:0007669"/>
    <property type="project" value="UniProtKB-SubCell"/>
</dbReference>
<keyword evidence="1 8" id="KW-0479">Metal-binding</keyword>
<accession>A0A1G2GVR7</accession>
<evidence type="ECO:0000259" key="11">
    <source>
        <dbReference type="PROSITE" id="PS51188"/>
    </source>
</evidence>
<dbReference type="GO" id="GO:0031072">
    <property type="term" value="F:heat shock protein binding"/>
    <property type="evidence" value="ECO:0007669"/>
    <property type="project" value="InterPro"/>
</dbReference>
<dbReference type="GO" id="GO:0051082">
    <property type="term" value="F:unfolded protein binding"/>
    <property type="evidence" value="ECO:0007669"/>
    <property type="project" value="UniProtKB-UniRule"/>
</dbReference>
<evidence type="ECO:0000256" key="7">
    <source>
        <dbReference type="ARBA" id="ARBA00067609"/>
    </source>
</evidence>
<dbReference type="EMBL" id="MHNY01000047">
    <property type="protein sequence ID" value="OGZ54296.1"/>
    <property type="molecule type" value="Genomic_DNA"/>
</dbReference>
<feature type="domain" description="J" evidence="10">
    <location>
        <begin position="3"/>
        <end position="65"/>
    </location>
</feature>
<evidence type="ECO:0000313" key="12">
    <source>
        <dbReference type="EMBL" id="OGZ54296.1"/>
    </source>
</evidence>
<keyword evidence="2 8" id="KW-0677">Repeat</keyword>
<evidence type="ECO:0000256" key="4">
    <source>
        <dbReference type="ARBA" id="ARBA00022833"/>
    </source>
</evidence>
<evidence type="ECO:0000256" key="3">
    <source>
        <dbReference type="ARBA" id="ARBA00022771"/>
    </source>
</evidence>
<feature type="binding site" evidence="8">
    <location>
        <position position="190"/>
    </location>
    <ligand>
        <name>Zn(2+)</name>
        <dbReference type="ChEBI" id="CHEBI:29105"/>
        <label>2</label>
    </ligand>
</feature>
<sequence>MKDYYQVLGIPRNASEDEIKKAYRRLAHQFHPDKSAGNEEKFKEVNEAYQVLSNEQKRAQYDRFGSGGFGNTGSGNAGFEWDFSNFAQGFEGVDLGDIFGDMFGFGSPGHGRQTPRGRDIAIDIELQFVQAIFGVNRTVLLRKTTTCASCNGSAQEPGTKSKTCAHCNGSGSVHETRRSFLGSFTKLHECTTCHGTGSVPETPCHACRGSGVLQASEEIAISIPAGVSEGEMIKLVGKGEAVAKGIPGDLYVKIHVTPDKKFGRSGFDITTTLEITVTDGLLGAEKQVETLEGLLRVQVSAGTASGSVLRIRGKGIPRTRGGRGDLLITILVKLPRKLSKKAKELLEELKKEGI</sequence>
<dbReference type="InterPro" id="IPR001305">
    <property type="entry name" value="HSP_DnaJ_Cys-rich_dom"/>
</dbReference>
<evidence type="ECO:0000256" key="8">
    <source>
        <dbReference type="HAMAP-Rule" id="MF_01152"/>
    </source>
</evidence>
<dbReference type="GO" id="GO:0042026">
    <property type="term" value="P:protein refolding"/>
    <property type="evidence" value="ECO:0007669"/>
    <property type="project" value="TreeGrafter"/>
</dbReference>
<feature type="binding site" evidence="8">
    <location>
        <position position="167"/>
    </location>
    <ligand>
        <name>Zn(2+)</name>
        <dbReference type="ChEBI" id="CHEBI:29105"/>
        <label>2</label>
    </ligand>
</feature>
<dbReference type="Pfam" id="PF00226">
    <property type="entry name" value="DnaJ"/>
    <property type="match status" value="1"/>
</dbReference>
<dbReference type="InterPro" id="IPR001623">
    <property type="entry name" value="DnaJ_domain"/>
</dbReference>
<dbReference type="InterPro" id="IPR018253">
    <property type="entry name" value="DnaJ_domain_CS"/>
</dbReference>
<comment type="cofactor">
    <cofactor evidence="8">
        <name>Zn(2+)</name>
        <dbReference type="ChEBI" id="CHEBI:29105"/>
    </cofactor>
    <text evidence="8">Binds 2 Zn(2+) ions per monomer.</text>
</comment>
<feature type="binding site" evidence="8">
    <location>
        <position position="207"/>
    </location>
    <ligand>
        <name>Zn(2+)</name>
        <dbReference type="ChEBI" id="CHEBI:29105"/>
        <label>1</label>
    </ligand>
</feature>
<dbReference type="InterPro" id="IPR036869">
    <property type="entry name" value="J_dom_sf"/>
</dbReference>
<comment type="domain">
    <text evidence="8">The J domain is necessary and sufficient to stimulate DnaK ATPase activity. Zinc center 1 plays an important role in the autonomous, DnaK-independent chaperone activity of DnaJ. Zinc center 2 is essential for interaction with DnaK and for DnaJ activity.</text>
</comment>
<dbReference type="InterPro" id="IPR008971">
    <property type="entry name" value="HSP40/DnaJ_pept-bd"/>
</dbReference>
<dbReference type="FunFam" id="2.60.260.20:FF:000005">
    <property type="entry name" value="Chaperone protein dnaJ 1, mitochondrial"/>
    <property type="match status" value="1"/>
</dbReference>
<comment type="subunit">
    <text evidence="8">Homodimer.</text>
</comment>
<evidence type="ECO:0000256" key="1">
    <source>
        <dbReference type="ARBA" id="ARBA00022723"/>
    </source>
</evidence>
<feature type="zinc finger region" description="CR-type" evidence="9">
    <location>
        <begin position="134"/>
        <end position="216"/>
    </location>
</feature>
<dbReference type="GO" id="GO:0006260">
    <property type="term" value="P:DNA replication"/>
    <property type="evidence" value="ECO:0007669"/>
    <property type="project" value="UniProtKB-KW"/>
</dbReference>
<keyword evidence="3 8" id="KW-0863">Zinc-finger</keyword>
<feature type="binding site" evidence="8">
    <location>
        <position position="147"/>
    </location>
    <ligand>
        <name>Zn(2+)</name>
        <dbReference type="ChEBI" id="CHEBI:29105"/>
        <label>1</label>
    </ligand>
</feature>
<dbReference type="AlphaFoldDB" id="A0A1G2GVR7"/>
<evidence type="ECO:0000259" key="10">
    <source>
        <dbReference type="PROSITE" id="PS50076"/>
    </source>
</evidence>
<comment type="function">
    <text evidence="8">Participates actively in the response to hyperosmotic and heat shock by preventing the aggregation of stress-denatured proteins and by disaggregating proteins, also in an autonomous, DnaK-independent fashion. Unfolded proteins bind initially to DnaJ; upon interaction with the DnaJ-bound protein, DnaK hydrolyzes its bound ATP, resulting in the formation of a stable complex. GrpE releases ADP from DnaK; ATP binding to DnaK triggers the release of the substrate protein, thus completing the reaction cycle. Several rounds of ATP-dependent interactions between DnaJ, DnaK and GrpE are required for fully efficient folding. Also involved, together with DnaK and GrpE, in the DNA replication of plasmids through activation of initiation proteins.</text>
</comment>
<organism evidence="12 13">
    <name type="scientific">Candidatus Ryanbacteria bacterium RIFCSPLOWO2_02_FULL_45_11c</name>
    <dbReference type="NCBI Taxonomy" id="1802128"/>
    <lineage>
        <taxon>Bacteria</taxon>
        <taxon>Candidatus Ryaniibacteriota</taxon>
    </lineage>
</organism>
<dbReference type="SUPFAM" id="SSF49493">
    <property type="entry name" value="HSP40/DnaJ peptide-binding domain"/>
    <property type="match status" value="2"/>
</dbReference>
<dbReference type="SUPFAM" id="SSF57938">
    <property type="entry name" value="DnaJ/Hsp40 cysteine-rich domain"/>
    <property type="match status" value="1"/>
</dbReference>
<dbReference type="NCBIfam" id="NF008035">
    <property type="entry name" value="PRK10767.1"/>
    <property type="match status" value="1"/>
</dbReference>
<evidence type="ECO:0000313" key="13">
    <source>
        <dbReference type="Proteomes" id="UP000178186"/>
    </source>
</evidence>
<dbReference type="Gene3D" id="2.60.260.20">
    <property type="entry name" value="Urease metallochaperone UreE, N-terminal domain"/>
    <property type="match status" value="2"/>
</dbReference>
<comment type="subcellular location">
    <subcellularLocation>
        <location evidence="8">Cytoplasm</location>
    </subcellularLocation>
</comment>
<dbReference type="PANTHER" id="PTHR43096:SF52">
    <property type="entry name" value="DNAJ HOMOLOG 1, MITOCHONDRIAL-RELATED"/>
    <property type="match status" value="1"/>
</dbReference>
<dbReference type="SMART" id="SM00271">
    <property type="entry name" value="DnaJ"/>
    <property type="match status" value="1"/>
</dbReference>
<dbReference type="CDD" id="cd10747">
    <property type="entry name" value="DnaJ_C"/>
    <property type="match status" value="1"/>
</dbReference>
<dbReference type="HAMAP" id="MF_01152">
    <property type="entry name" value="DnaJ"/>
    <property type="match status" value="1"/>
</dbReference>
<dbReference type="GO" id="GO:0009408">
    <property type="term" value="P:response to heat"/>
    <property type="evidence" value="ECO:0007669"/>
    <property type="project" value="InterPro"/>
</dbReference>
<name>A0A1G2GVR7_9BACT</name>
<dbReference type="PRINTS" id="PR00625">
    <property type="entry name" value="JDOMAIN"/>
</dbReference>
<keyword evidence="8" id="KW-0346">Stress response</keyword>
<feature type="binding site" evidence="8">
    <location>
        <position position="164"/>
    </location>
    <ligand>
        <name>Zn(2+)</name>
        <dbReference type="ChEBI" id="CHEBI:29105"/>
        <label>2</label>
    </ligand>
</feature>
<dbReference type="STRING" id="1802128.A3H64_02255"/>
<feature type="domain" description="CR-type" evidence="11">
    <location>
        <begin position="134"/>
        <end position="216"/>
    </location>
</feature>
<dbReference type="Proteomes" id="UP000178186">
    <property type="component" value="Unassembled WGS sequence"/>
</dbReference>
<dbReference type="InterPro" id="IPR002939">
    <property type="entry name" value="DnaJ_C"/>
</dbReference>
<gene>
    <name evidence="8" type="primary">dnaJ</name>
    <name evidence="12" type="ORF">A3H64_02255</name>
</gene>
<dbReference type="Gene3D" id="2.10.230.10">
    <property type="entry name" value="Heat shock protein DnaJ, cysteine-rich domain"/>
    <property type="match status" value="1"/>
</dbReference>
<dbReference type="SUPFAM" id="SSF46565">
    <property type="entry name" value="Chaperone J-domain"/>
    <property type="match status" value="1"/>
</dbReference>